<dbReference type="InterPro" id="IPR043129">
    <property type="entry name" value="ATPase_NBD"/>
</dbReference>
<dbReference type="CDD" id="cd07809">
    <property type="entry name" value="ASKHA_NBD_FGGY_BaXK-like"/>
    <property type="match status" value="1"/>
</dbReference>
<dbReference type="PANTHER" id="PTHR43095:SF5">
    <property type="entry name" value="XYLULOSE KINASE"/>
    <property type="match status" value="1"/>
</dbReference>
<dbReference type="PROSITE" id="PS00933">
    <property type="entry name" value="FGGY_KINASES_1"/>
    <property type="match status" value="1"/>
</dbReference>
<accession>S2Z1X4</accession>
<dbReference type="InterPro" id="IPR018485">
    <property type="entry name" value="FGGY_C"/>
</dbReference>
<name>S2Z1X4_9CORY</name>
<feature type="domain" description="Carbohydrate kinase FGGY N-terminal" evidence="5">
    <location>
        <begin position="4"/>
        <end position="253"/>
    </location>
</feature>
<dbReference type="HOGENOM" id="CLU_009281_12_0_11"/>
<keyword evidence="2" id="KW-0119">Carbohydrate metabolism</keyword>
<dbReference type="SUPFAM" id="SSF53067">
    <property type="entry name" value="Actin-like ATPase domain"/>
    <property type="match status" value="2"/>
</dbReference>
<dbReference type="STRING" id="1125779.HMPREF1219_01911"/>
<feature type="domain" description="Carbohydrate kinase FGGY C-terminal" evidence="6">
    <location>
        <begin position="261"/>
        <end position="442"/>
    </location>
</feature>
<evidence type="ECO:0000256" key="4">
    <source>
        <dbReference type="ARBA" id="ARBA00022777"/>
    </source>
</evidence>
<evidence type="ECO:0000256" key="2">
    <source>
        <dbReference type="ARBA" id="ARBA00022629"/>
    </source>
</evidence>
<dbReference type="GO" id="GO:0016773">
    <property type="term" value="F:phosphotransferase activity, alcohol group as acceptor"/>
    <property type="evidence" value="ECO:0007669"/>
    <property type="project" value="InterPro"/>
</dbReference>
<keyword evidence="3" id="KW-0808">Transferase</keyword>
<evidence type="ECO:0000259" key="5">
    <source>
        <dbReference type="Pfam" id="PF00370"/>
    </source>
</evidence>
<evidence type="ECO:0000256" key="1">
    <source>
        <dbReference type="ARBA" id="ARBA00009156"/>
    </source>
</evidence>
<organism evidence="7 8">
    <name type="scientific">Corynebacterium pyruviciproducens ATCC BAA-1742</name>
    <dbReference type="NCBI Taxonomy" id="1125779"/>
    <lineage>
        <taxon>Bacteria</taxon>
        <taxon>Bacillati</taxon>
        <taxon>Actinomycetota</taxon>
        <taxon>Actinomycetes</taxon>
        <taxon>Mycobacteriales</taxon>
        <taxon>Corynebacteriaceae</taxon>
        <taxon>Corynebacterium</taxon>
    </lineage>
</organism>
<protein>
    <submittedName>
        <fullName evidence="7">Xylulokinase</fullName>
    </submittedName>
</protein>
<dbReference type="PIRSF" id="PIRSF000538">
    <property type="entry name" value="GlpK"/>
    <property type="match status" value="1"/>
</dbReference>
<dbReference type="Pfam" id="PF00370">
    <property type="entry name" value="FGGY_N"/>
    <property type="match status" value="1"/>
</dbReference>
<dbReference type="GO" id="GO:0042732">
    <property type="term" value="P:D-xylose metabolic process"/>
    <property type="evidence" value="ECO:0007669"/>
    <property type="project" value="UniProtKB-KW"/>
</dbReference>
<comment type="caution">
    <text evidence="7">The sequence shown here is derived from an EMBL/GenBank/DDBJ whole genome shotgun (WGS) entry which is preliminary data.</text>
</comment>
<dbReference type="InterPro" id="IPR000577">
    <property type="entry name" value="Carb_kinase_FGGY"/>
</dbReference>
<proteinExistence type="inferred from homology"/>
<dbReference type="EMBL" id="ATBY01000016">
    <property type="protein sequence ID" value="EPD68265.1"/>
    <property type="molecule type" value="Genomic_DNA"/>
</dbReference>
<dbReference type="AlphaFoldDB" id="S2Z1X4"/>
<evidence type="ECO:0000259" key="6">
    <source>
        <dbReference type="Pfam" id="PF02782"/>
    </source>
</evidence>
<gene>
    <name evidence="7" type="ORF">HMPREF1219_01911</name>
</gene>
<dbReference type="eggNOG" id="COG1070">
    <property type="taxonomic scope" value="Bacteria"/>
</dbReference>
<evidence type="ECO:0000256" key="3">
    <source>
        <dbReference type="ARBA" id="ARBA00022679"/>
    </source>
</evidence>
<dbReference type="InterPro" id="IPR050406">
    <property type="entry name" value="FGGY_Carb_Kinase"/>
</dbReference>
<evidence type="ECO:0000313" key="8">
    <source>
        <dbReference type="Proteomes" id="UP000014408"/>
    </source>
</evidence>
<keyword evidence="4 7" id="KW-0418">Kinase</keyword>
<evidence type="ECO:0000313" key="7">
    <source>
        <dbReference type="EMBL" id="EPD68265.1"/>
    </source>
</evidence>
<dbReference type="Proteomes" id="UP000014408">
    <property type="component" value="Unassembled WGS sequence"/>
</dbReference>
<dbReference type="RefSeq" id="WP_016458649.1">
    <property type="nucleotide sequence ID" value="NZ_KE150447.1"/>
</dbReference>
<dbReference type="InterPro" id="IPR018484">
    <property type="entry name" value="FGGY_N"/>
</dbReference>
<dbReference type="GO" id="GO:0016301">
    <property type="term" value="F:kinase activity"/>
    <property type="evidence" value="ECO:0007669"/>
    <property type="project" value="UniProtKB-KW"/>
</dbReference>
<comment type="similarity">
    <text evidence="1">Belongs to the FGGY kinase family.</text>
</comment>
<dbReference type="Pfam" id="PF02782">
    <property type="entry name" value="FGGY_C"/>
    <property type="match status" value="1"/>
</dbReference>
<dbReference type="InterPro" id="IPR018483">
    <property type="entry name" value="Carb_kinase_FGGY_CS"/>
</dbReference>
<dbReference type="PATRIC" id="fig|1125779.3.peg.1856"/>
<reference evidence="7 8" key="1">
    <citation type="submission" date="2013-05" db="EMBL/GenBank/DDBJ databases">
        <title>The Genome Sequence of Corynebacterium pyruviciproducens 1773O (ATCC BAA-1742).</title>
        <authorList>
            <consortium name="The Broad Institute Genomics Platform"/>
            <person name="Earl A."/>
            <person name="Ward D."/>
            <person name="Feldgarden M."/>
            <person name="Gevers D."/>
            <person name="Tong J."/>
            <person name="Walker B."/>
            <person name="Young S."/>
            <person name="Zeng Q."/>
            <person name="Gargeya S."/>
            <person name="Fitzgerald M."/>
            <person name="Haas B."/>
            <person name="Abouelleil A."/>
            <person name="Allen A.W."/>
            <person name="Alvarado L."/>
            <person name="Arachchi H.M."/>
            <person name="Berlin A.M."/>
            <person name="Chapman S.B."/>
            <person name="Gainer-Dewar J."/>
            <person name="Goldberg J."/>
            <person name="Griggs A."/>
            <person name="Gujja S."/>
            <person name="Hansen M."/>
            <person name="Howarth C."/>
            <person name="Imamovic A."/>
            <person name="Ireland A."/>
            <person name="Larimer J."/>
            <person name="McCowan C."/>
            <person name="Murphy C."/>
            <person name="Pearson M."/>
            <person name="Poon T.W."/>
            <person name="Priest M."/>
            <person name="Roberts A."/>
            <person name="Saif S."/>
            <person name="Shea T."/>
            <person name="Sisk P."/>
            <person name="Sykes S."/>
            <person name="Wortman J."/>
            <person name="Nusbaum C."/>
            <person name="Birren B."/>
        </authorList>
    </citation>
    <scope>NUCLEOTIDE SEQUENCE [LARGE SCALE GENOMIC DNA]</scope>
    <source>
        <strain evidence="7 8">ATCC BAA-1742</strain>
    </source>
</reference>
<keyword evidence="8" id="KW-1185">Reference proteome</keyword>
<dbReference type="PANTHER" id="PTHR43095">
    <property type="entry name" value="SUGAR KINASE"/>
    <property type="match status" value="1"/>
</dbReference>
<dbReference type="Gene3D" id="3.30.420.40">
    <property type="match status" value="2"/>
</dbReference>
<sequence>MKPYVAGVDSSTQSVKIVIMDPITGQVVREGRACHPQGTEVDPTYWWEAFLTAVEEASGLDDVRAISFGGQQHGMVCLDKNGEVIRPALLWNDTRSAQAGKDLVKELGSGDEGLGVKEWVYRTGSVPVASITITKLRWLADHEPDNAAKIAAVCLPHDWLSWKFSGSTRLEDLATDRSDASGTGYFKTPSADQSYDYSLLARALRISEAEAHKIQLPRVAGPREVIGHGDADHGWNHIAIGPGCGDNAGAALGLKLSPGEAMLSLGTSGVVALRSDKPIVDPEGIITGFADATGQWLPLACTLNASRIIDAMAAVLGVDYQQFSELALSVDSARGLELTPYFEGERTPNLPNATASLTGMTLDNCRPAYVARASVEGLLSLMRGAMDAMRSAGAEVTKVQMVGGGAKLEAVRVLAPDILGVEVEVPEASEYVALGAARQAAMI</sequence>
<keyword evidence="2" id="KW-0859">Xylose metabolism</keyword>